<dbReference type="EMBL" id="BIMW01000151">
    <property type="protein sequence ID" value="GCE95861.1"/>
    <property type="molecule type" value="Genomic_DNA"/>
</dbReference>
<evidence type="ECO:0000256" key="9">
    <source>
        <dbReference type="ARBA" id="ARBA00038276"/>
    </source>
</evidence>
<dbReference type="Pfam" id="PF01909">
    <property type="entry name" value="NTP_transf_2"/>
    <property type="match status" value="1"/>
</dbReference>
<evidence type="ECO:0000256" key="7">
    <source>
        <dbReference type="ARBA" id="ARBA00022840"/>
    </source>
</evidence>
<evidence type="ECO:0000256" key="5">
    <source>
        <dbReference type="ARBA" id="ARBA00022723"/>
    </source>
</evidence>
<keyword evidence="2" id="KW-1277">Toxin-antitoxin system</keyword>
<feature type="domain" description="Polymerase nucleotidyl transferase" evidence="10">
    <location>
        <begin position="19"/>
        <end position="92"/>
    </location>
</feature>
<comment type="caution">
    <text evidence="11">The sequence shown here is derived from an EMBL/GenBank/DDBJ whole genome shotgun (WGS) entry which is preliminary data.</text>
</comment>
<dbReference type="Proteomes" id="UP000326169">
    <property type="component" value="Unassembled WGS sequence"/>
</dbReference>
<evidence type="ECO:0000256" key="6">
    <source>
        <dbReference type="ARBA" id="ARBA00022741"/>
    </source>
</evidence>
<keyword evidence="4" id="KW-0548">Nucleotidyltransferase</keyword>
<dbReference type="RefSeq" id="WP_006616151.1">
    <property type="nucleotide sequence ID" value="NZ_BIMW01000151.1"/>
</dbReference>
<dbReference type="Gene3D" id="3.30.460.10">
    <property type="entry name" value="Beta Polymerase, domain 2"/>
    <property type="match status" value="1"/>
</dbReference>
<protein>
    <recommendedName>
        <fullName evidence="10">Polymerase nucleotidyl transferase domain-containing protein</fullName>
    </recommendedName>
</protein>
<organism evidence="11 12">
    <name type="scientific">Limnospira platensis NIES-46</name>
    <dbReference type="NCBI Taxonomy" id="1236695"/>
    <lineage>
        <taxon>Bacteria</taxon>
        <taxon>Bacillati</taxon>
        <taxon>Cyanobacteriota</taxon>
        <taxon>Cyanophyceae</taxon>
        <taxon>Oscillatoriophycideae</taxon>
        <taxon>Oscillatoriales</taxon>
        <taxon>Sirenicapillariaceae</taxon>
        <taxon>Limnospira</taxon>
    </lineage>
</organism>
<dbReference type="GeneID" id="301684706"/>
<gene>
    <name evidence="11" type="ORF">NIES46_39270</name>
</gene>
<dbReference type="InterPro" id="IPR052038">
    <property type="entry name" value="Type-VII_TA_antitoxin"/>
</dbReference>
<comment type="cofactor">
    <cofactor evidence="1">
        <name>Mg(2+)</name>
        <dbReference type="ChEBI" id="CHEBI:18420"/>
    </cofactor>
</comment>
<keyword evidence="8" id="KW-0460">Magnesium</keyword>
<evidence type="ECO:0000256" key="1">
    <source>
        <dbReference type="ARBA" id="ARBA00001946"/>
    </source>
</evidence>
<evidence type="ECO:0000313" key="11">
    <source>
        <dbReference type="EMBL" id="GCE95861.1"/>
    </source>
</evidence>
<dbReference type="CDD" id="cd05403">
    <property type="entry name" value="NT_KNTase_like"/>
    <property type="match status" value="1"/>
</dbReference>
<keyword evidence="5" id="KW-0479">Metal-binding</keyword>
<evidence type="ECO:0000259" key="10">
    <source>
        <dbReference type="Pfam" id="PF01909"/>
    </source>
</evidence>
<keyword evidence="3" id="KW-0808">Transferase</keyword>
<dbReference type="InterPro" id="IPR002934">
    <property type="entry name" value="Polymerase_NTP_transf_dom"/>
</dbReference>
<keyword evidence="6" id="KW-0547">Nucleotide-binding</keyword>
<name>A0A5M3TCU9_LIMPL</name>
<proteinExistence type="inferred from homology"/>
<accession>A0A5M3TCU9</accession>
<comment type="similarity">
    <text evidence="9">Belongs to the MntA antitoxin family.</text>
</comment>
<sequence length="103" mass="11880">MKIKEQLQQRRDEILALAQQHGAFNVRIFGSVARGEEREDSDIDFLIDYDLAKISSWFPVGLIQDLEQLLNRKVDVVTTKSLHYFIREKVIAEAISLSDFGNQ</sequence>
<evidence type="ECO:0000256" key="8">
    <source>
        <dbReference type="ARBA" id="ARBA00022842"/>
    </source>
</evidence>
<evidence type="ECO:0000256" key="2">
    <source>
        <dbReference type="ARBA" id="ARBA00022649"/>
    </source>
</evidence>
<evidence type="ECO:0000313" key="12">
    <source>
        <dbReference type="Proteomes" id="UP000326169"/>
    </source>
</evidence>
<keyword evidence="12" id="KW-1185">Reference proteome</keyword>
<reference evidence="11 12" key="1">
    <citation type="journal article" date="2019" name="J Genomics">
        <title>The Draft Genome of a Hydrogen-producing Cyanobacterium, Arthrospira platensis NIES-46.</title>
        <authorList>
            <person name="Suzuki S."/>
            <person name="Yamaguchi H."/>
            <person name="Kawachi M."/>
        </authorList>
    </citation>
    <scope>NUCLEOTIDE SEQUENCE [LARGE SCALE GENOMIC DNA]</scope>
    <source>
        <strain evidence="11 12">NIES-46</strain>
    </source>
</reference>
<dbReference type="PANTHER" id="PTHR33571:SF12">
    <property type="entry name" value="BSL3053 PROTEIN"/>
    <property type="match status" value="1"/>
</dbReference>
<evidence type="ECO:0000256" key="4">
    <source>
        <dbReference type="ARBA" id="ARBA00022695"/>
    </source>
</evidence>
<evidence type="ECO:0000256" key="3">
    <source>
        <dbReference type="ARBA" id="ARBA00022679"/>
    </source>
</evidence>
<keyword evidence="7" id="KW-0067">ATP-binding</keyword>
<dbReference type="InterPro" id="IPR043519">
    <property type="entry name" value="NT_sf"/>
</dbReference>
<dbReference type="SUPFAM" id="SSF81301">
    <property type="entry name" value="Nucleotidyltransferase"/>
    <property type="match status" value="1"/>
</dbReference>
<dbReference type="PANTHER" id="PTHR33571">
    <property type="entry name" value="SSL8005 PROTEIN"/>
    <property type="match status" value="1"/>
</dbReference>